<keyword evidence="3" id="KW-1185">Reference proteome</keyword>
<feature type="region of interest" description="Disordered" evidence="1">
    <location>
        <begin position="1"/>
        <end position="86"/>
    </location>
</feature>
<sequence>MPNAQARGGTEKERVGQGQVEPGPVSQRHGPLHAPTPVHVQPAVGHSQANPHRPVEPRSARRTREEVRRGDEATFSVRQALFGRARSSPTIHEEGRMVVGSEPAGFTHNEDYRAFEMKAAQTPWTEQQQTSPDIVREGVSGSEMSQLPLRAVPVAGDGSGRVDNAAAWVAGQRFRGQRGIWWRAKAPPPSQAEVEATLAEHGVPHVLHPPPFYGNQQMFLRGPQS</sequence>
<name>A0AAW1SYE8_9CHLO</name>
<evidence type="ECO:0000256" key="1">
    <source>
        <dbReference type="SAM" id="MobiDB-lite"/>
    </source>
</evidence>
<gene>
    <name evidence="2" type="ORF">WJX84_002355</name>
</gene>
<reference evidence="2 3" key="1">
    <citation type="journal article" date="2024" name="Nat. Commun.">
        <title>Phylogenomics reveals the evolutionary origins of lichenization in chlorophyte algae.</title>
        <authorList>
            <person name="Puginier C."/>
            <person name="Libourel C."/>
            <person name="Otte J."/>
            <person name="Skaloud P."/>
            <person name="Haon M."/>
            <person name="Grisel S."/>
            <person name="Petersen M."/>
            <person name="Berrin J.G."/>
            <person name="Delaux P.M."/>
            <person name="Dal Grande F."/>
            <person name="Keller J."/>
        </authorList>
    </citation>
    <scope>NUCLEOTIDE SEQUENCE [LARGE SCALE GENOMIC DNA]</scope>
    <source>
        <strain evidence="2 3">SAG 2523</strain>
    </source>
</reference>
<comment type="caution">
    <text evidence="2">The sequence shown here is derived from an EMBL/GenBank/DDBJ whole genome shotgun (WGS) entry which is preliminary data.</text>
</comment>
<dbReference type="EMBL" id="JALJOV010000772">
    <property type="protein sequence ID" value="KAK9861358.1"/>
    <property type="molecule type" value="Genomic_DNA"/>
</dbReference>
<dbReference type="AlphaFoldDB" id="A0AAW1SYE8"/>
<evidence type="ECO:0000313" key="3">
    <source>
        <dbReference type="Proteomes" id="UP001485043"/>
    </source>
</evidence>
<organism evidence="2 3">
    <name type="scientific">Apatococcus fuscideae</name>
    <dbReference type="NCBI Taxonomy" id="2026836"/>
    <lineage>
        <taxon>Eukaryota</taxon>
        <taxon>Viridiplantae</taxon>
        <taxon>Chlorophyta</taxon>
        <taxon>core chlorophytes</taxon>
        <taxon>Trebouxiophyceae</taxon>
        <taxon>Chlorellales</taxon>
        <taxon>Chlorellaceae</taxon>
        <taxon>Apatococcus</taxon>
    </lineage>
</organism>
<accession>A0AAW1SYE8</accession>
<protein>
    <submittedName>
        <fullName evidence="2">Uncharacterized protein</fullName>
    </submittedName>
</protein>
<dbReference type="Proteomes" id="UP001485043">
    <property type="component" value="Unassembled WGS sequence"/>
</dbReference>
<feature type="compositionally biased region" description="Basic and acidic residues" evidence="1">
    <location>
        <begin position="53"/>
        <end position="72"/>
    </location>
</feature>
<proteinExistence type="predicted"/>
<evidence type="ECO:0000313" key="2">
    <source>
        <dbReference type="EMBL" id="KAK9861358.1"/>
    </source>
</evidence>